<feature type="region of interest" description="Disordered" evidence="1">
    <location>
        <begin position="1"/>
        <end position="26"/>
    </location>
</feature>
<evidence type="ECO:0000259" key="3">
    <source>
        <dbReference type="Pfam" id="PF13400"/>
    </source>
</evidence>
<keyword evidence="2" id="KW-1133">Transmembrane helix</keyword>
<gene>
    <name evidence="4" type="ORF">HLH34_17530</name>
</gene>
<proteinExistence type="predicted"/>
<evidence type="ECO:0000256" key="2">
    <source>
        <dbReference type="SAM" id="Phobius"/>
    </source>
</evidence>
<dbReference type="AlphaFoldDB" id="A0A7W4JVV7"/>
<dbReference type="Proteomes" id="UP000555756">
    <property type="component" value="Unassembled WGS sequence"/>
</dbReference>
<evidence type="ECO:0000313" key="4">
    <source>
        <dbReference type="EMBL" id="MBB2191737.1"/>
    </source>
</evidence>
<evidence type="ECO:0000256" key="1">
    <source>
        <dbReference type="SAM" id="MobiDB-lite"/>
    </source>
</evidence>
<dbReference type="Pfam" id="PF13400">
    <property type="entry name" value="Tad"/>
    <property type="match status" value="1"/>
</dbReference>
<accession>A0A7W4JVV7</accession>
<sequence>MRTRPPRPARSPVGASPDGRDRPRGVRGARRGAVMLLAALAFPVLIGILGLGIDVSYWAMTRTTLQRMADVAAQAGVVRYGATNAASDALGVAATVAELNGLPAGTRGGNGTTTLTDDYGPYTATMTFVAPSTVTVSVTQAVPRLFTGFFLPTATQPVSATAVATLVQRTNGGQACVLALNSNGYTTIVNGSASIQMPGCDLRTNGSLLINGQPDINVANIVASTIVTQNGNGTCGSVTCIQGTAPMPDPYADRYGGQLTVPSQTVSVANGQMTLDPPPTGKAYSSFSLSGGPYVFNPGVYYISGDLNINGNVSASGTGVTFITSGNININGTADISLSAPTSGPTAGLLFGSTSSAYQLNGGSLVRLTGAIYMPDANLIVNGGNSTTGTCLLVVAADVTFNGGGNFYDTNCQATGMQPIYDMPGVARLVQ</sequence>
<protein>
    <recommendedName>
        <fullName evidence="3">Putative Flp pilus-assembly TadG-like N-terminal domain-containing protein</fullName>
    </recommendedName>
</protein>
<keyword evidence="2" id="KW-0812">Transmembrane</keyword>
<organism evidence="4 5">
    <name type="scientific">Gluconacetobacter azotocaptans</name>
    <dbReference type="NCBI Taxonomy" id="142834"/>
    <lineage>
        <taxon>Bacteria</taxon>
        <taxon>Pseudomonadati</taxon>
        <taxon>Pseudomonadota</taxon>
        <taxon>Alphaproteobacteria</taxon>
        <taxon>Acetobacterales</taxon>
        <taxon>Acetobacteraceae</taxon>
        <taxon>Gluconacetobacter</taxon>
    </lineage>
</organism>
<dbReference type="EMBL" id="JABEQF010000021">
    <property type="protein sequence ID" value="MBB2191737.1"/>
    <property type="molecule type" value="Genomic_DNA"/>
</dbReference>
<dbReference type="RefSeq" id="WP_183120856.1">
    <property type="nucleotide sequence ID" value="NZ_JABEQF010000021.1"/>
</dbReference>
<feature type="transmembrane region" description="Helical" evidence="2">
    <location>
        <begin position="34"/>
        <end position="60"/>
    </location>
</feature>
<name>A0A7W4JVV7_9PROT</name>
<feature type="domain" description="Putative Flp pilus-assembly TadG-like N-terminal" evidence="3">
    <location>
        <begin position="32"/>
        <end position="77"/>
    </location>
</feature>
<reference evidence="4 5" key="1">
    <citation type="submission" date="2020-04" db="EMBL/GenBank/DDBJ databases">
        <title>Description of novel Gluconacetobacter.</title>
        <authorList>
            <person name="Sombolestani A."/>
        </authorList>
    </citation>
    <scope>NUCLEOTIDE SEQUENCE [LARGE SCALE GENOMIC DNA]</scope>
    <source>
        <strain evidence="4 5">LMG 21311</strain>
    </source>
</reference>
<dbReference type="InterPro" id="IPR028087">
    <property type="entry name" value="Tad_N"/>
</dbReference>
<evidence type="ECO:0000313" key="5">
    <source>
        <dbReference type="Proteomes" id="UP000555756"/>
    </source>
</evidence>
<keyword evidence="5" id="KW-1185">Reference proteome</keyword>
<keyword evidence="2" id="KW-0472">Membrane</keyword>
<comment type="caution">
    <text evidence="4">The sequence shown here is derived from an EMBL/GenBank/DDBJ whole genome shotgun (WGS) entry which is preliminary data.</text>
</comment>